<evidence type="ECO:0000313" key="2">
    <source>
        <dbReference type="Proteomes" id="UP001168877"/>
    </source>
</evidence>
<accession>A0AA39T3F0</accession>
<dbReference type="AlphaFoldDB" id="A0AA39T3F0"/>
<reference evidence="1" key="1">
    <citation type="journal article" date="2022" name="Plant J.">
        <title>Strategies of tolerance reflected in two North American maple genomes.</title>
        <authorList>
            <person name="McEvoy S.L."/>
            <person name="Sezen U.U."/>
            <person name="Trouern-Trend A."/>
            <person name="McMahon S.M."/>
            <person name="Schaberg P.G."/>
            <person name="Yang J."/>
            <person name="Wegrzyn J.L."/>
            <person name="Swenson N.G."/>
        </authorList>
    </citation>
    <scope>NUCLEOTIDE SEQUENCE</scope>
    <source>
        <strain evidence="1">NS2018</strain>
    </source>
</reference>
<keyword evidence="2" id="KW-1185">Reference proteome</keyword>
<comment type="caution">
    <text evidence="1">The sequence shown here is derived from an EMBL/GenBank/DDBJ whole genome shotgun (WGS) entry which is preliminary data.</text>
</comment>
<protein>
    <submittedName>
        <fullName evidence="1">Uncharacterized protein</fullName>
    </submittedName>
</protein>
<sequence length="112" mass="12717">MLSQEVNQGFNNRGFYQGQGSGSGQANQWNRQENFNNQAMQQQREAVLLDGQRISAMNSAMKSADLDFNRQCCEQCRNSAMNSVPLHCRDECRYNDVTVKLQYAMNNDATVP</sequence>
<organism evidence="1 2">
    <name type="scientific">Acer saccharum</name>
    <name type="common">Sugar maple</name>
    <dbReference type="NCBI Taxonomy" id="4024"/>
    <lineage>
        <taxon>Eukaryota</taxon>
        <taxon>Viridiplantae</taxon>
        <taxon>Streptophyta</taxon>
        <taxon>Embryophyta</taxon>
        <taxon>Tracheophyta</taxon>
        <taxon>Spermatophyta</taxon>
        <taxon>Magnoliopsida</taxon>
        <taxon>eudicotyledons</taxon>
        <taxon>Gunneridae</taxon>
        <taxon>Pentapetalae</taxon>
        <taxon>rosids</taxon>
        <taxon>malvids</taxon>
        <taxon>Sapindales</taxon>
        <taxon>Sapindaceae</taxon>
        <taxon>Hippocastanoideae</taxon>
        <taxon>Acereae</taxon>
        <taxon>Acer</taxon>
    </lineage>
</organism>
<dbReference type="Proteomes" id="UP001168877">
    <property type="component" value="Unassembled WGS sequence"/>
</dbReference>
<name>A0AA39T3F0_ACESA</name>
<gene>
    <name evidence="1" type="ORF">LWI29_025829</name>
</gene>
<proteinExistence type="predicted"/>
<reference evidence="1" key="2">
    <citation type="submission" date="2023-06" db="EMBL/GenBank/DDBJ databases">
        <authorList>
            <person name="Swenson N.G."/>
            <person name="Wegrzyn J.L."/>
            <person name="Mcevoy S.L."/>
        </authorList>
    </citation>
    <scope>NUCLEOTIDE SEQUENCE</scope>
    <source>
        <strain evidence="1">NS2018</strain>
        <tissue evidence="1">Leaf</tissue>
    </source>
</reference>
<dbReference type="EMBL" id="JAUESC010000003">
    <property type="protein sequence ID" value="KAK0601613.1"/>
    <property type="molecule type" value="Genomic_DNA"/>
</dbReference>
<evidence type="ECO:0000313" key="1">
    <source>
        <dbReference type="EMBL" id="KAK0601613.1"/>
    </source>
</evidence>